<dbReference type="VEuPathDB" id="FungiDB:FUN_018020"/>
<protein>
    <submittedName>
        <fullName evidence="1">Uncharacterized protein</fullName>
    </submittedName>
</protein>
<name>A0A2N1P2P3_9GLOM</name>
<sequence>MFHTKYLSGTIQFLNKEKRKGIGRKDKLNISENIDRYFKSSHQQAKHLKQDKQQLKKNNLPGLQENQTVILDDIQSKLDLIQHKNPPDEDSILLKYYKVGKKVYDQMCLLINNNWCYS</sequence>
<accession>A0A2N1P2P3</accession>
<dbReference type="VEuPathDB" id="FungiDB:RhiirA1_542916"/>
<proteinExistence type="predicted"/>
<dbReference type="Proteomes" id="UP000233469">
    <property type="component" value="Unassembled WGS sequence"/>
</dbReference>
<reference evidence="1 2" key="2">
    <citation type="submission" date="2017-10" db="EMBL/GenBank/DDBJ databases">
        <title>Extensive intraspecific genome diversity in a model arbuscular mycorrhizal fungus.</title>
        <authorList>
            <person name="Chen E.C.H."/>
            <person name="Morin E."/>
            <person name="Baudet D."/>
            <person name="Noel J."/>
            <person name="Ndikumana S."/>
            <person name="Charron P."/>
            <person name="St-Onge C."/>
            <person name="Giorgi J."/>
            <person name="Grigoriev I.V."/>
            <person name="Roux C."/>
            <person name="Martin F.M."/>
            <person name="Corradi N."/>
        </authorList>
    </citation>
    <scope>NUCLEOTIDE SEQUENCE [LARGE SCALE GENOMIC DNA]</scope>
    <source>
        <strain evidence="1 2">C2</strain>
    </source>
</reference>
<reference evidence="1 2" key="1">
    <citation type="submission" date="2016-04" db="EMBL/GenBank/DDBJ databases">
        <title>Genome analyses suggest a sexual origin of heterokaryosis in a supposedly ancient asexual fungus.</title>
        <authorList>
            <person name="Ropars J."/>
            <person name="Sedzielewska K."/>
            <person name="Noel J."/>
            <person name="Charron P."/>
            <person name="Farinelli L."/>
            <person name="Marton T."/>
            <person name="Kruger M."/>
            <person name="Pelin A."/>
            <person name="Brachmann A."/>
            <person name="Corradi N."/>
        </authorList>
    </citation>
    <scope>NUCLEOTIDE SEQUENCE [LARGE SCALE GENOMIC DNA]</scope>
    <source>
        <strain evidence="1 2">C2</strain>
    </source>
</reference>
<gene>
    <name evidence="1" type="ORF">RhiirC2_768177</name>
</gene>
<evidence type="ECO:0000313" key="2">
    <source>
        <dbReference type="Proteomes" id="UP000233469"/>
    </source>
</evidence>
<organism evidence="1 2">
    <name type="scientific">Rhizophagus irregularis</name>
    <dbReference type="NCBI Taxonomy" id="588596"/>
    <lineage>
        <taxon>Eukaryota</taxon>
        <taxon>Fungi</taxon>
        <taxon>Fungi incertae sedis</taxon>
        <taxon>Mucoromycota</taxon>
        <taxon>Glomeromycotina</taxon>
        <taxon>Glomeromycetes</taxon>
        <taxon>Glomerales</taxon>
        <taxon>Glomeraceae</taxon>
        <taxon>Rhizophagus</taxon>
    </lineage>
</organism>
<evidence type="ECO:0000313" key="1">
    <source>
        <dbReference type="EMBL" id="PKK80379.1"/>
    </source>
</evidence>
<dbReference type="EMBL" id="LLXL01000016">
    <property type="protein sequence ID" value="PKK80379.1"/>
    <property type="molecule type" value="Genomic_DNA"/>
</dbReference>
<dbReference type="AlphaFoldDB" id="A0A2N1P2P3"/>
<comment type="caution">
    <text evidence="1">The sequence shown here is derived from an EMBL/GenBank/DDBJ whole genome shotgun (WGS) entry which is preliminary data.</text>
</comment>